<name>A0A317Q5J4_9GAMM</name>
<organism evidence="2 3">
    <name type="scientific">Pseudidiomarina maritima</name>
    <dbReference type="NCBI Taxonomy" id="519453"/>
    <lineage>
        <taxon>Bacteria</taxon>
        <taxon>Pseudomonadati</taxon>
        <taxon>Pseudomonadota</taxon>
        <taxon>Gammaproteobacteria</taxon>
        <taxon>Alteromonadales</taxon>
        <taxon>Idiomarinaceae</taxon>
        <taxon>Pseudidiomarina</taxon>
    </lineage>
</organism>
<proteinExistence type="predicted"/>
<reference evidence="2 3" key="1">
    <citation type="submission" date="2018-05" db="EMBL/GenBank/DDBJ databases">
        <title>Freshwater and sediment microbial communities from various areas in North America, analyzing microbe dynamics in response to fracking.</title>
        <authorList>
            <person name="Lamendella R."/>
        </authorList>
    </citation>
    <scope>NUCLEOTIDE SEQUENCE [LARGE SCALE GENOMIC DNA]</scope>
    <source>
        <strain evidence="2 3">125B1</strain>
    </source>
</reference>
<dbReference type="OrthoDB" id="9553820at2"/>
<comment type="caution">
    <text evidence="2">The sequence shown here is derived from an EMBL/GenBank/DDBJ whole genome shotgun (WGS) entry which is preliminary data.</text>
</comment>
<sequence>MKKLSILIISFLLIPNLSLASEVWVNNPKGECTDFSALNKLESSDVIEVSHSKFEAAKSKLLNSPIVEVNSSLVGFYTGVKPEDKGEGKFYLVRALFGNGGTGGFSVFTCGEDLLVSHHSLGNAQNPNETALIIRLVSYPRHVFVKYSSYK</sequence>
<dbReference type="RefSeq" id="WP_110076365.1">
    <property type="nucleotide sequence ID" value="NZ_QGTT01000013.1"/>
</dbReference>
<gene>
    <name evidence="2" type="ORF">DET45_1132</name>
</gene>
<evidence type="ECO:0000313" key="2">
    <source>
        <dbReference type="EMBL" id="PWW10571.1"/>
    </source>
</evidence>
<keyword evidence="1" id="KW-0732">Signal</keyword>
<evidence type="ECO:0000256" key="1">
    <source>
        <dbReference type="SAM" id="SignalP"/>
    </source>
</evidence>
<dbReference type="EMBL" id="QGTT01000013">
    <property type="protein sequence ID" value="PWW10571.1"/>
    <property type="molecule type" value="Genomic_DNA"/>
</dbReference>
<feature type="chain" id="PRO_5016381842" evidence="1">
    <location>
        <begin position="21"/>
        <end position="151"/>
    </location>
</feature>
<feature type="signal peptide" evidence="1">
    <location>
        <begin position="1"/>
        <end position="20"/>
    </location>
</feature>
<accession>A0A317Q5J4</accession>
<dbReference type="Proteomes" id="UP000246964">
    <property type="component" value="Unassembled WGS sequence"/>
</dbReference>
<protein>
    <submittedName>
        <fullName evidence="2">Uncharacterized protein</fullName>
    </submittedName>
</protein>
<evidence type="ECO:0000313" key="3">
    <source>
        <dbReference type="Proteomes" id="UP000246964"/>
    </source>
</evidence>
<dbReference type="AlphaFoldDB" id="A0A317Q5J4"/>
<keyword evidence="3" id="KW-1185">Reference proteome</keyword>